<dbReference type="PROSITE" id="PS00086">
    <property type="entry name" value="CYTOCHROME_P450"/>
    <property type="match status" value="1"/>
</dbReference>
<organism evidence="7 8">
    <name type="scientific">Triangularia verruculosa</name>
    <dbReference type="NCBI Taxonomy" id="2587418"/>
    <lineage>
        <taxon>Eukaryota</taxon>
        <taxon>Fungi</taxon>
        <taxon>Dikarya</taxon>
        <taxon>Ascomycota</taxon>
        <taxon>Pezizomycotina</taxon>
        <taxon>Sordariomycetes</taxon>
        <taxon>Sordariomycetidae</taxon>
        <taxon>Sordariales</taxon>
        <taxon>Podosporaceae</taxon>
        <taxon>Triangularia</taxon>
    </lineage>
</organism>
<dbReference type="AlphaFoldDB" id="A0AAN7AYM7"/>
<dbReference type="GO" id="GO:0004497">
    <property type="term" value="F:monooxygenase activity"/>
    <property type="evidence" value="ECO:0007669"/>
    <property type="project" value="UniProtKB-KW"/>
</dbReference>
<dbReference type="GO" id="GO:0020037">
    <property type="term" value="F:heme binding"/>
    <property type="evidence" value="ECO:0007669"/>
    <property type="project" value="InterPro"/>
</dbReference>
<dbReference type="InterPro" id="IPR001128">
    <property type="entry name" value="Cyt_P450"/>
</dbReference>
<comment type="cofactor">
    <cofactor evidence="1">
        <name>heme</name>
        <dbReference type="ChEBI" id="CHEBI:30413"/>
    </cofactor>
</comment>
<keyword evidence="5 6" id="KW-0408">Iron</keyword>
<evidence type="ECO:0000313" key="7">
    <source>
        <dbReference type="EMBL" id="KAK4203784.1"/>
    </source>
</evidence>
<evidence type="ECO:0000256" key="5">
    <source>
        <dbReference type="ARBA" id="ARBA00023004"/>
    </source>
</evidence>
<dbReference type="GO" id="GO:0005506">
    <property type="term" value="F:iron ion binding"/>
    <property type="evidence" value="ECO:0007669"/>
    <property type="project" value="InterPro"/>
</dbReference>
<dbReference type="InterPro" id="IPR036396">
    <property type="entry name" value="Cyt_P450_sf"/>
</dbReference>
<protein>
    <submittedName>
        <fullName evidence="7">Cytochrome P450</fullName>
    </submittedName>
</protein>
<evidence type="ECO:0000256" key="1">
    <source>
        <dbReference type="ARBA" id="ARBA00001971"/>
    </source>
</evidence>
<dbReference type="Proteomes" id="UP001303160">
    <property type="component" value="Unassembled WGS sequence"/>
</dbReference>
<reference evidence="7" key="2">
    <citation type="submission" date="2023-05" db="EMBL/GenBank/DDBJ databases">
        <authorList>
            <consortium name="Lawrence Berkeley National Laboratory"/>
            <person name="Steindorff A."/>
            <person name="Hensen N."/>
            <person name="Bonometti L."/>
            <person name="Westerberg I."/>
            <person name="Brannstrom I.O."/>
            <person name="Guillou S."/>
            <person name="Cros-Aarteil S."/>
            <person name="Calhoun S."/>
            <person name="Haridas S."/>
            <person name="Kuo A."/>
            <person name="Mondo S."/>
            <person name="Pangilinan J."/>
            <person name="Riley R."/>
            <person name="Labutti K."/>
            <person name="Andreopoulos B."/>
            <person name="Lipzen A."/>
            <person name="Chen C."/>
            <person name="Yanf M."/>
            <person name="Daum C."/>
            <person name="Ng V."/>
            <person name="Clum A."/>
            <person name="Ohm R."/>
            <person name="Martin F."/>
            <person name="Silar P."/>
            <person name="Natvig D."/>
            <person name="Lalanne C."/>
            <person name="Gautier V."/>
            <person name="Ament-Velasquez S.L."/>
            <person name="Kruys A."/>
            <person name="Hutchinson M.I."/>
            <person name="Powell A.J."/>
            <person name="Barry K."/>
            <person name="Miller A.N."/>
            <person name="Grigoriev I.V."/>
            <person name="Debuchy R."/>
            <person name="Gladieux P."/>
            <person name="Thoren M.H."/>
            <person name="Johannesson H."/>
        </authorList>
    </citation>
    <scope>NUCLEOTIDE SEQUENCE</scope>
    <source>
        <strain evidence="7">CBS 315.58</strain>
    </source>
</reference>
<dbReference type="InterPro" id="IPR017972">
    <property type="entry name" value="Cyt_P450_CS"/>
</dbReference>
<dbReference type="GO" id="GO:0016705">
    <property type="term" value="F:oxidoreductase activity, acting on paired donors, with incorporation or reduction of molecular oxygen"/>
    <property type="evidence" value="ECO:0007669"/>
    <property type="project" value="InterPro"/>
</dbReference>
<dbReference type="EMBL" id="MU863887">
    <property type="protein sequence ID" value="KAK4203784.1"/>
    <property type="molecule type" value="Genomic_DNA"/>
</dbReference>
<comment type="similarity">
    <text evidence="2 6">Belongs to the cytochrome P450 family.</text>
</comment>
<reference evidence="7" key="1">
    <citation type="journal article" date="2023" name="Mol. Phylogenet. Evol.">
        <title>Genome-scale phylogeny and comparative genomics of the fungal order Sordariales.</title>
        <authorList>
            <person name="Hensen N."/>
            <person name="Bonometti L."/>
            <person name="Westerberg I."/>
            <person name="Brannstrom I.O."/>
            <person name="Guillou S."/>
            <person name="Cros-Aarteil S."/>
            <person name="Calhoun S."/>
            <person name="Haridas S."/>
            <person name="Kuo A."/>
            <person name="Mondo S."/>
            <person name="Pangilinan J."/>
            <person name="Riley R."/>
            <person name="LaButti K."/>
            <person name="Andreopoulos B."/>
            <person name="Lipzen A."/>
            <person name="Chen C."/>
            <person name="Yan M."/>
            <person name="Daum C."/>
            <person name="Ng V."/>
            <person name="Clum A."/>
            <person name="Steindorff A."/>
            <person name="Ohm R.A."/>
            <person name="Martin F."/>
            <person name="Silar P."/>
            <person name="Natvig D.O."/>
            <person name="Lalanne C."/>
            <person name="Gautier V."/>
            <person name="Ament-Velasquez S.L."/>
            <person name="Kruys A."/>
            <person name="Hutchinson M.I."/>
            <person name="Powell A.J."/>
            <person name="Barry K."/>
            <person name="Miller A.N."/>
            <person name="Grigoriev I.V."/>
            <person name="Debuchy R."/>
            <person name="Gladieux P."/>
            <person name="Hiltunen Thoren M."/>
            <person name="Johannesson H."/>
        </authorList>
    </citation>
    <scope>NUCLEOTIDE SEQUENCE</scope>
    <source>
        <strain evidence="7">CBS 315.58</strain>
    </source>
</reference>
<keyword evidence="6" id="KW-0503">Monooxygenase</keyword>
<evidence type="ECO:0000256" key="4">
    <source>
        <dbReference type="ARBA" id="ARBA00022723"/>
    </source>
</evidence>
<keyword evidence="4 6" id="KW-0479">Metal-binding</keyword>
<evidence type="ECO:0000256" key="2">
    <source>
        <dbReference type="ARBA" id="ARBA00010617"/>
    </source>
</evidence>
<dbReference type="SUPFAM" id="SSF48264">
    <property type="entry name" value="Cytochrome P450"/>
    <property type="match status" value="1"/>
</dbReference>
<sequence length="148" mass="16924">MPLERYVPAEGFTLPSGDFVPGGAAVNPFISNRNKSVWGSDAEEFRPERWLQDVKGGETDEGYKKRMQTWNACDLSFGAGSRICLGRHFALLEIYKSVATILNKYDVKLANKEKVWETVNSWFWRQKGVEVWLSLRGEEASEERCEEV</sequence>
<keyword evidence="8" id="KW-1185">Reference proteome</keyword>
<evidence type="ECO:0000256" key="3">
    <source>
        <dbReference type="ARBA" id="ARBA00022617"/>
    </source>
</evidence>
<keyword evidence="6" id="KW-0560">Oxidoreductase</keyword>
<dbReference type="InterPro" id="IPR050121">
    <property type="entry name" value="Cytochrome_P450_monoxygenase"/>
</dbReference>
<keyword evidence="3 6" id="KW-0349">Heme</keyword>
<accession>A0AAN7AYM7</accession>
<dbReference type="Pfam" id="PF00067">
    <property type="entry name" value="p450"/>
    <property type="match status" value="1"/>
</dbReference>
<name>A0AAN7AYM7_9PEZI</name>
<proteinExistence type="inferred from homology"/>
<evidence type="ECO:0000256" key="6">
    <source>
        <dbReference type="RuleBase" id="RU000461"/>
    </source>
</evidence>
<comment type="caution">
    <text evidence="7">The sequence shown here is derived from an EMBL/GenBank/DDBJ whole genome shotgun (WGS) entry which is preliminary data.</text>
</comment>
<gene>
    <name evidence="7" type="ORF">QBC40DRAFT_293619</name>
</gene>
<dbReference type="Gene3D" id="1.10.630.10">
    <property type="entry name" value="Cytochrome P450"/>
    <property type="match status" value="1"/>
</dbReference>
<dbReference type="PANTHER" id="PTHR24305:SF232">
    <property type="entry name" value="P450, PUTATIVE (EUROFUNG)-RELATED"/>
    <property type="match status" value="1"/>
</dbReference>
<evidence type="ECO:0000313" key="8">
    <source>
        <dbReference type="Proteomes" id="UP001303160"/>
    </source>
</evidence>
<dbReference type="PANTHER" id="PTHR24305">
    <property type="entry name" value="CYTOCHROME P450"/>
    <property type="match status" value="1"/>
</dbReference>